<reference evidence="3" key="1">
    <citation type="submission" date="2023-06" db="EMBL/GenBank/DDBJ databases">
        <authorList>
            <person name="Kurt Z."/>
        </authorList>
    </citation>
    <scope>NUCLEOTIDE SEQUENCE</scope>
</reference>
<dbReference type="EMBL" id="CAXDID020000166">
    <property type="protein sequence ID" value="CAL6045979.1"/>
    <property type="molecule type" value="Genomic_DNA"/>
</dbReference>
<feature type="compositionally biased region" description="Polar residues" evidence="2">
    <location>
        <begin position="190"/>
        <end position="205"/>
    </location>
</feature>
<sequence length="1220" mass="141235">MAQESIQNLKNALNNKFTTQKLFDEYIPLTADANVLLTRVQVLDLISDLLNFKKLAETEICRQKQLQIIHQHMENTMTRSQVASPTKQWVQIQHQPIQGIQIQSQSQAKQNLKEENALKRKQTIEEKIQFFEDSLKALKNELIQSQIQENNEIVQDYHPEAIKDFKNTKQTQNQLDKSQENDASRKETNVQKPVQQKEQSKVQDFQAQNRVEDFKKTENNQPKIKTEVKQLTKIQQIPNEIKQKPKQDDEFDFNIQEEVKQKPHANDFQMDNDFHAPAPKELKEIKKEPKALPKVKEAIQKVDEFDMDMDIDFNADSKPAKTEVAEPEEDKKQKKTKKKVKSAKDAVASVDDFNELNDSASKEPVRDVPASITTQMNQPAVDDFNDFMEEKPAQIKDEFDDMEIDLDTKPEQKPKQDDEFDFNIQEEVKQKPHANDFQMDNDFHAPAPKELKEIKKEPKALPKVKEAIQKVDEFDMDIDIDFNADSKPAKTEVAEPEEDKKQKKTKKKVKSAKDAVASVDDFNELNDSASKEPVRDVPASITTQMNQPAVDDFNDFMEEKPAQIKDEFDDMEIDLDMKPEQKPKQDDEFDFNIQEEVKQKPHANDFQMDNDFHAPAPKELKEIKKEPKALPKVKEAIQKVDEFDMDMDIDFNTDSKPAKTEVAEPEEDKKQKKTKKKVKSAKDAVASIDDFNELNDSASKEPVRDVPASITTQMNQPAVDDFNDFMEEKPAQIKDEFDDMEIDLDMKPEQKPKLDDEFDFNIQEVVKQKPHANDFQMDNDFHAPAPKELKEIKKEPKALPKVKEAIQKVDEFDMDMDIDFNADSKPAKTEVAEPEEDKKQKKTKKKVKSAKDAVASVDDFNELNDSASKEPVRDVPASITTQMNQPAVDDFNDFMEEKPAQIKDEFDDMEIDLDTKPEQKPKQDDEFDFNIQEEVKQKPHANDFQMDNDFHAPAPKELKEIKKEPKALPKVKEAIQKVDEFDMDMDIDFNADSKPAKTEVAEPEEDKKQKKTKKKVKSAKDAVASIDDFNELNDSASKEPVRDVPASITTQMNQPAVDDFNDFMEEKPAQIKDEFDDMDIDFDAKLVQKLKEEDLNVKKDVKSAQNDEFDIEFDLNTKPEIKHKNNQKEMETAQIKDEFDLNKPKQQKEDKNDLFEPEKDKNEFDEIDFDFESKPKSEKKKEEKKKFIMDPFEEEFDVSFNDGVNIQSNNFDAFDMDLDL</sequence>
<reference evidence="4 5" key="2">
    <citation type="submission" date="2024-07" db="EMBL/GenBank/DDBJ databases">
        <authorList>
            <person name="Akdeniz Z."/>
        </authorList>
    </citation>
    <scope>NUCLEOTIDE SEQUENCE [LARGE SCALE GENOMIC DNA]</scope>
</reference>
<organism evidence="3">
    <name type="scientific">Hexamita inflata</name>
    <dbReference type="NCBI Taxonomy" id="28002"/>
    <lineage>
        <taxon>Eukaryota</taxon>
        <taxon>Metamonada</taxon>
        <taxon>Diplomonadida</taxon>
        <taxon>Hexamitidae</taxon>
        <taxon>Hexamitinae</taxon>
        <taxon>Hexamita</taxon>
    </lineage>
</organism>
<evidence type="ECO:0000256" key="1">
    <source>
        <dbReference type="SAM" id="Coils"/>
    </source>
</evidence>
<feature type="region of interest" description="Disordered" evidence="2">
    <location>
        <begin position="648"/>
        <end position="719"/>
    </location>
</feature>
<feature type="region of interest" description="Disordered" evidence="2">
    <location>
        <begin position="987"/>
        <end position="1058"/>
    </location>
</feature>
<proteinExistence type="predicted"/>
<feature type="region of interest" description="Disordered" evidence="2">
    <location>
        <begin position="1120"/>
        <end position="1184"/>
    </location>
</feature>
<feature type="compositionally biased region" description="Basic and acidic residues" evidence="2">
    <location>
        <begin position="825"/>
        <end position="839"/>
    </location>
</feature>
<protein>
    <submittedName>
        <fullName evidence="4">Hypothetical_protein</fullName>
    </submittedName>
</protein>
<comment type="caution">
    <text evidence="3">The sequence shown here is derived from an EMBL/GenBank/DDBJ whole genome shotgun (WGS) entry which is preliminary data.</text>
</comment>
<dbReference type="Proteomes" id="UP001642409">
    <property type="component" value="Unassembled WGS sequence"/>
</dbReference>
<feature type="compositionally biased region" description="Basic and acidic residues" evidence="2">
    <location>
        <begin position="994"/>
        <end position="1008"/>
    </location>
</feature>
<dbReference type="AlphaFoldDB" id="A0AA86QKX0"/>
<feature type="region of interest" description="Disordered" evidence="2">
    <location>
        <begin position="310"/>
        <end position="381"/>
    </location>
</feature>
<feature type="region of interest" description="Disordered" evidence="2">
    <location>
        <begin position="818"/>
        <end position="888"/>
    </location>
</feature>
<evidence type="ECO:0000313" key="5">
    <source>
        <dbReference type="Proteomes" id="UP001642409"/>
    </source>
</evidence>
<evidence type="ECO:0000313" key="3">
    <source>
        <dbReference type="EMBL" id="CAI9958402.1"/>
    </source>
</evidence>
<feature type="compositionally biased region" description="Basic and acidic residues" evidence="2">
    <location>
        <begin position="318"/>
        <end position="332"/>
    </location>
</feature>
<gene>
    <name evidence="4" type="ORF">HINF_LOCUS41508</name>
    <name evidence="3" type="ORF">HINF_LOCUS46047</name>
</gene>
<feature type="compositionally biased region" description="Basic and acidic residues" evidence="2">
    <location>
        <begin position="1171"/>
        <end position="1184"/>
    </location>
</feature>
<feature type="compositionally biased region" description="Basic and acidic residues" evidence="2">
    <location>
        <begin position="656"/>
        <end position="670"/>
    </location>
</feature>
<feature type="region of interest" description="Disordered" evidence="2">
    <location>
        <begin position="168"/>
        <end position="205"/>
    </location>
</feature>
<feature type="region of interest" description="Disordered" evidence="2">
    <location>
        <begin position="482"/>
        <end position="550"/>
    </location>
</feature>
<feature type="compositionally biased region" description="Basic and acidic residues" evidence="2">
    <location>
        <begin position="1120"/>
        <end position="1164"/>
    </location>
</feature>
<keyword evidence="1" id="KW-0175">Coiled coil</keyword>
<evidence type="ECO:0000256" key="2">
    <source>
        <dbReference type="SAM" id="MobiDB-lite"/>
    </source>
</evidence>
<feature type="coiled-coil region" evidence="1">
    <location>
        <begin position="102"/>
        <end position="148"/>
    </location>
</feature>
<name>A0AA86QKX0_9EUKA</name>
<evidence type="ECO:0000313" key="4">
    <source>
        <dbReference type="EMBL" id="CAL6045979.1"/>
    </source>
</evidence>
<feature type="compositionally biased region" description="Basic and acidic residues" evidence="2">
    <location>
        <begin position="177"/>
        <end position="189"/>
    </location>
</feature>
<feature type="compositionally biased region" description="Basic and acidic residues" evidence="2">
    <location>
        <begin position="487"/>
        <end position="501"/>
    </location>
</feature>
<accession>A0AA86QKX0</accession>
<dbReference type="EMBL" id="CATOUU010000905">
    <property type="protein sequence ID" value="CAI9958402.1"/>
    <property type="molecule type" value="Genomic_DNA"/>
</dbReference>
<keyword evidence="5" id="KW-1185">Reference proteome</keyword>